<dbReference type="Proteomes" id="UP000006729">
    <property type="component" value="Chromosome 16"/>
</dbReference>
<organism evidence="1 2">
    <name type="scientific">Populus trichocarpa</name>
    <name type="common">Western balsam poplar</name>
    <name type="synonym">Populus balsamifera subsp. trichocarpa</name>
    <dbReference type="NCBI Taxonomy" id="3694"/>
    <lineage>
        <taxon>Eukaryota</taxon>
        <taxon>Viridiplantae</taxon>
        <taxon>Streptophyta</taxon>
        <taxon>Embryophyta</taxon>
        <taxon>Tracheophyta</taxon>
        <taxon>Spermatophyta</taxon>
        <taxon>Magnoliopsida</taxon>
        <taxon>eudicotyledons</taxon>
        <taxon>Gunneridae</taxon>
        <taxon>Pentapetalae</taxon>
        <taxon>rosids</taxon>
        <taxon>fabids</taxon>
        <taxon>Malpighiales</taxon>
        <taxon>Salicaceae</taxon>
        <taxon>Saliceae</taxon>
        <taxon>Populus</taxon>
    </lineage>
</organism>
<dbReference type="Gramene" id="Potri.016G118200.1.v4.1">
    <property type="protein sequence ID" value="Potri.016G118200.1.v4.1"/>
    <property type="gene ID" value="Potri.016G118200.v4.1"/>
</dbReference>
<proteinExistence type="predicted"/>
<reference evidence="1 2" key="1">
    <citation type="journal article" date="2006" name="Science">
        <title>The genome of black cottonwood, Populus trichocarpa (Torr. &amp; Gray).</title>
        <authorList>
            <person name="Tuskan G.A."/>
            <person name="Difazio S."/>
            <person name="Jansson S."/>
            <person name="Bohlmann J."/>
            <person name="Grigoriev I."/>
            <person name="Hellsten U."/>
            <person name="Putnam N."/>
            <person name="Ralph S."/>
            <person name="Rombauts S."/>
            <person name="Salamov A."/>
            <person name="Schein J."/>
            <person name="Sterck L."/>
            <person name="Aerts A."/>
            <person name="Bhalerao R.R."/>
            <person name="Bhalerao R.P."/>
            <person name="Blaudez D."/>
            <person name="Boerjan W."/>
            <person name="Brun A."/>
            <person name="Brunner A."/>
            <person name="Busov V."/>
            <person name="Campbell M."/>
            <person name="Carlson J."/>
            <person name="Chalot M."/>
            <person name="Chapman J."/>
            <person name="Chen G.L."/>
            <person name="Cooper D."/>
            <person name="Coutinho P.M."/>
            <person name="Couturier J."/>
            <person name="Covert S."/>
            <person name="Cronk Q."/>
            <person name="Cunningham R."/>
            <person name="Davis J."/>
            <person name="Degroeve S."/>
            <person name="Dejardin A."/>
            <person name="Depamphilis C."/>
            <person name="Detter J."/>
            <person name="Dirks B."/>
            <person name="Dubchak I."/>
            <person name="Duplessis S."/>
            <person name="Ehlting J."/>
            <person name="Ellis B."/>
            <person name="Gendler K."/>
            <person name="Goodstein D."/>
            <person name="Gribskov M."/>
            <person name="Grimwood J."/>
            <person name="Groover A."/>
            <person name="Gunter L."/>
            <person name="Hamberger B."/>
            <person name="Heinze B."/>
            <person name="Helariutta Y."/>
            <person name="Henrissat B."/>
            <person name="Holligan D."/>
            <person name="Holt R."/>
            <person name="Huang W."/>
            <person name="Islam-Faridi N."/>
            <person name="Jones S."/>
            <person name="Jones-Rhoades M."/>
            <person name="Jorgensen R."/>
            <person name="Joshi C."/>
            <person name="Kangasjarvi J."/>
            <person name="Karlsson J."/>
            <person name="Kelleher C."/>
            <person name="Kirkpatrick R."/>
            <person name="Kirst M."/>
            <person name="Kohler A."/>
            <person name="Kalluri U."/>
            <person name="Larimer F."/>
            <person name="Leebens-Mack J."/>
            <person name="Leple J.C."/>
            <person name="Locascio P."/>
            <person name="Lou Y."/>
            <person name="Lucas S."/>
            <person name="Martin F."/>
            <person name="Montanini B."/>
            <person name="Napoli C."/>
            <person name="Nelson D.R."/>
            <person name="Nelson C."/>
            <person name="Nieminen K."/>
            <person name="Nilsson O."/>
            <person name="Pereda V."/>
            <person name="Peter G."/>
            <person name="Philippe R."/>
            <person name="Pilate G."/>
            <person name="Poliakov A."/>
            <person name="Razumovskaya J."/>
            <person name="Richardson P."/>
            <person name="Rinaldi C."/>
            <person name="Ritland K."/>
            <person name="Rouze P."/>
            <person name="Ryaboy D."/>
            <person name="Schmutz J."/>
            <person name="Schrader J."/>
            <person name="Segerman B."/>
            <person name="Shin H."/>
            <person name="Siddiqui A."/>
            <person name="Sterky F."/>
            <person name="Terry A."/>
            <person name="Tsai C.J."/>
            <person name="Uberbacher E."/>
            <person name="Unneberg P."/>
            <person name="Vahala J."/>
            <person name="Wall K."/>
            <person name="Wessler S."/>
            <person name="Yang G."/>
            <person name="Yin T."/>
            <person name="Douglas C."/>
            <person name="Marra M."/>
            <person name="Sandberg G."/>
            <person name="Van de Peer Y."/>
            <person name="Rokhsar D."/>
        </authorList>
    </citation>
    <scope>NUCLEOTIDE SEQUENCE [LARGE SCALE GENOMIC DNA]</scope>
    <source>
        <strain evidence="2">cv. Nisqually</strain>
    </source>
</reference>
<evidence type="ECO:0000313" key="2">
    <source>
        <dbReference type="Proteomes" id="UP000006729"/>
    </source>
</evidence>
<accession>A0A2K1XEG8</accession>
<dbReference type="InParanoid" id="A0A2K1XEG8"/>
<keyword evidence="2" id="KW-1185">Reference proteome</keyword>
<sequence>MMMIRTGKIILHFEHEHVVVVVVDGYEFGLAKLGPCGDKMYPSSRVISIGGKKLANLMMHATCLIKCLVEI</sequence>
<gene>
    <name evidence="1" type="ORF">POPTR_016G118200</name>
</gene>
<protein>
    <submittedName>
        <fullName evidence="1">Uncharacterized protein</fullName>
    </submittedName>
</protein>
<dbReference type="AlphaFoldDB" id="A0A2K1XEG8"/>
<dbReference type="EMBL" id="CM009305">
    <property type="protein sequence ID" value="PNS99164.1"/>
    <property type="molecule type" value="Genomic_DNA"/>
</dbReference>
<name>A0A2K1XEG8_POPTR</name>
<evidence type="ECO:0000313" key="1">
    <source>
        <dbReference type="EMBL" id="PNS99164.1"/>
    </source>
</evidence>